<feature type="transmembrane region" description="Helical" evidence="11">
    <location>
        <begin position="102"/>
        <end position="127"/>
    </location>
</feature>
<evidence type="ECO:0000313" key="14">
    <source>
        <dbReference type="Proteomes" id="UP001399917"/>
    </source>
</evidence>
<protein>
    <recommendedName>
        <fullName evidence="11">Transport permease protein</fullName>
    </recommendedName>
</protein>
<evidence type="ECO:0000256" key="8">
    <source>
        <dbReference type="ARBA" id="ARBA00022989"/>
    </source>
</evidence>
<evidence type="ECO:0000256" key="6">
    <source>
        <dbReference type="ARBA" id="ARBA00022692"/>
    </source>
</evidence>
<dbReference type="Proteomes" id="UP001399917">
    <property type="component" value="Unassembled WGS sequence"/>
</dbReference>
<dbReference type="InterPro" id="IPR000412">
    <property type="entry name" value="ABC_2_transport"/>
</dbReference>
<dbReference type="Pfam" id="PF01061">
    <property type="entry name" value="ABC2_membrane"/>
    <property type="match status" value="1"/>
</dbReference>
<name>A0ABP7JYJ6_9RHOB</name>
<organism evidence="13 14">
    <name type="scientific">Celeribacter arenosi</name>
    <dbReference type="NCBI Taxonomy" id="792649"/>
    <lineage>
        <taxon>Bacteria</taxon>
        <taxon>Pseudomonadati</taxon>
        <taxon>Pseudomonadota</taxon>
        <taxon>Alphaproteobacteria</taxon>
        <taxon>Rhodobacterales</taxon>
        <taxon>Roseobacteraceae</taxon>
        <taxon>Celeribacter</taxon>
    </lineage>
</organism>
<dbReference type="InterPro" id="IPR013525">
    <property type="entry name" value="ABC2_TM"/>
</dbReference>
<accession>A0ABP7JYJ6</accession>
<reference evidence="14" key="1">
    <citation type="journal article" date="2019" name="Int. J. Syst. Evol. Microbiol.">
        <title>The Global Catalogue of Microorganisms (GCM) 10K type strain sequencing project: providing services to taxonomists for standard genome sequencing and annotation.</title>
        <authorList>
            <consortium name="The Broad Institute Genomics Platform"/>
            <consortium name="The Broad Institute Genome Sequencing Center for Infectious Disease"/>
            <person name="Wu L."/>
            <person name="Ma J."/>
        </authorList>
    </citation>
    <scope>NUCLEOTIDE SEQUENCE [LARGE SCALE GENOMIC DNA]</scope>
    <source>
        <strain evidence="14">JCM 17190</strain>
    </source>
</reference>
<keyword evidence="3 11" id="KW-0813">Transport</keyword>
<dbReference type="PANTHER" id="PTHR30413">
    <property type="entry name" value="INNER MEMBRANE TRANSPORT PERMEASE"/>
    <property type="match status" value="1"/>
</dbReference>
<evidence type="ECO:0000256" key="10">
    <source>
        <dbReference type="ARBA" id="ARBA00023136"/>
    </source>
</evidence>
<dbReference type="PROSITE" id="PS51012">
    <property type="entry name" value="ABC_TM2"/>
    <property type="match status" value="1"/>
</dbReference>
<comment type="caution">
    <text evidence="13">The sequence shown here is derived from an EMBL/GenBank/DDBJ whole genome shotgun (WGS) entry which is preliminary data.</text>
</comment>
<evidence type="ECO:0000259" key="12">
    <source>
        <dbReference type="PROSITE" id="PS51012"/>
    </source>
</evidence>
<evidence type="ECO:0000256" key="7">
    <source>
        <dbReference type="ARBA" id="ARBA00022903"/>
    </source>
</evidence>
<keyword evidence="5" id="KW-0762">Sugar transport</keyword>
<evidence type="ECO:0000256" key="5">
    <source>
        <dbReference type="ARBA" id="ARBA00022597"/>
    </source>
</evidence>
<feature type="transmembrane region" description="Helical" evidence="11">
    <location>
        <begin position="228"/>
        <end position="248"/>
    </location>
</feature>
<sequence>MLRSLVRATSALLIREMATTYGKSRLAYLYAIVTPVMGIILMSVVFSLALRSPPLGTSFALFYATGLFPYTIYREVESKITGSLKYSRQLLSYPSVTYVDALLARFILTALTQVIIFSVVIGVLVMASQTNSVFRPVEVLAGISAAAVLGLGVGALACALSTASPLFEQFWNAVNRPLVFISGVLFLHEAVPQPYRAWLEYNPIVHVVGQMRKGFYNSYRGDYVDLTYVYLFALVCLVTGLILLNRYYRDLMENL</sequence>
<feature type="domain" description="ABC transmembrane type-2" evidence="12">
    <location>
        <begin position="26"/>
        <end position="247"/>
    </location>
</feature>
<keyword evidence="8 11" id="KW-1133">Transmembrane helix</keyword>
<evidence type="ECO:0000313" key="13">
    <source>
        <dbReference type="EMBL" id="GAA3859311.1"/>
    </source>
</evidence>
<keyword evidence="14" id="KW-1185">Reference proteome</keyword>
<evidence type="ECO:0000256" key="3">
    <source>
        <dbReference type="ARBA" id="ARBA00022448"/>
    </source>
</evidence>
<gene>
    <name evidence="13" type="ORF">GCM10022404_07660</name>
</gene>
<comment type="similarity">
    <text evidence="2 11">Belongs to the ABC-2 integral membrane protein family.</text>
</comment>
<keyword evidence="10 11" id="KW-0472">Membrane</keyword>
<dbReference type="InterPro" id="IPR047817">
    <property type="entry name" value="ABC2_TM_bact-type"/>
</dbReference>
<dbReference type="PRINTS" id="PR00164">
    <property type="entry name" value="ABC2TRNSPORT"/>
</dbReference>
<evidence type="ECO:0000256" key="9">
    <source>
        <dbReference type="ARBA" id="ARBA00023047"/>
    </source>
</evidence>
<keyword evidence="7" id="KW-0972">Capsule biogenesis/degradation</keyword>
<evidence type="ECO:0000256" key="2">
    <source>
        <dbReference type="ARBA" id="ARBA00007783"/>
    </source>
</evidence>
<feature type="transmembrane region" description="Helical" evidence="11">
    <location>
        <begin position="139"/>
        <end position="163"/>
    </location>
</feature>
<dbReference type="EMBL" id="BAABDF010000003">
    <property type="protein sequence ID" value="GAA3859311.1"/>
    <property type="molecule type" value="Genomic_DNA"/>
</dbReference>
<keyword evidence="4 11" id="KW-1003">Cell membrane</keyword>
<keyword evidence="9" id="KW-0625">Polysaccharide transport</keyword>
<proteinExistence type="inferred from homology"/>
<evidence type="ECO:0000256" key="1">
    <source>
        <dbReference type="ARBA" id="ARBA00004651"/>
    </source>
</evidence>
<keyword evidence="6 11" id="KW-0812">Transmembrane</keyword>
<dbReference type="PANTHER" id="PTHR30413:SF10">
    <property type="entry name" value="CAPSULE POLYSACCHARIDE EXPORT INNER-MEMBRANE PROTEIN CTRC"/>
    <property type="match status" value="1"/>
</dbReference>
<comment type="caution">
    <text evidence="11">Lacks conserved residue(s) required for the propagation of feature annotation.</text>
</comment>
<evidence type="ECO:0000256" key="4">
    <source>
        <dbReference type="ARBA" id="ARBA00022475"/>
    </source>
</evidence>
<comment type="subcellular location">
    <subcellularLocation>
        <location evidence="11">Cell inner membrane</location>
        <topology evidence="11">Multi-pass membrane protein</topology>
    </subcellularLocation>
    <subcellularLocation>
        <location evidence="1">Cell membrane</location>
        <topology evidence="1">Multi-pass membrane protein</topology>
    </subcellularLocation>
</comment>
<feature type="transmembrane region" description="Helical" evidence="11">
    <location>
        <begin position="28"/>
        <end position="48"/>
    </location>
</feature>
<evidence type="ECO:0000256" key="11">
    <source>
        <dbReference type="RuleBase" id="RU361157"/>
    </source>
</evidence>